<accession>A0A4C1UNC6</accession>
<feature type="region of interest" description="Disordered" evidence="1">
    <location>
        <begin position="23"/>
        <end position="46"/>
    </location>
</feature>
<dbReference type="Proteomes" id="UP000299102">
    <property type="component" value="Unassembled WGS sequence"/>
</dbReference>
<dbReference type="EMBL" id="BGZK01000195">
    <property type="protein sequence ID" value="GBP27577.1"/>
    <property type="molecule type" value="Genomic_DNA"/>
</dbReference>
<comment type="caution">
    <text evidence="2">The sequence shown here is derived from an EMBL/GenBank/DDBJ whole genome shotgun (WGS) entry which is preliminary data.</text>
</comment>
<evidence type="ECO:0000313" key="3">
    <source>
        <dbReference type="Proteomes" id="UP000299102"/>
    </source>
</evidence>
<reference evidence="2 3" key="1">
    <citation type="journal article" date="2019" name="Commun. Biol.">
        <title>The bagworm genome reveals a unique fibroin gene that provides high tensile strength.</title>
        <authorList>
            <person name="Kono N."/>
            <person name="Nakamura H."/>
            <person name="Ohtoshi R."/>
            <person name="Tomita M."/>
            <person name="Numata K."/>
            <person name="Arakawa K."/>
        </authorList>
    </citation>
    <scope>NUCLEOTIDE SEQUENCE [LARGE SCALE GENOMIC DNA]</scope>
</reference>
<dbReference type="AlphaFoldDB" id="A0A4C1UNC6"/>
<evidence type="ECO:0000313" key="2">
    <source>
        <dbReference type="EMBL" id="GBP27577.1"/>
    </source>
</evidence>
<name>A0A4C1UNC6_EUMVA</name>
<sequence length="105" mass="12033">MEKLSYIVSKTVGSFPYSARLQRAPDDVGAQPPAATVRRSKSQGGRAWTYRNRKLPRRELGLLINFGPHETLDSRRRRRTPCSVYNLEIVVPNIPIQTIMKLHVF</sequence>
<gene>
    <name evidence="2" type="ORF">EVAR_18772_1</name>
</gene>
<keyword evidence="3" id="KW-1185">Reference proteome</keyword>
<evidence type="ECO:0000256" key="1">
    <source>
        <dbReference type="SAM" id="MobiDB-lite"/>
    </source>
</evidence>
<organism evidence="2 3">
    <name type="scientific">Eumeta variegata</name>
    <name type="common">Bagworm moth</name>
    <name type="synonym">Eumeta japonica</name>
    <dbReference type="NCBI Taxonomy" id="151549"/>
    <lineage>
        <taxon>Eukaryota</taxon>
        <taxon>Metazoa</taxon>
        <taxon>Ecdysozoa</taxon>
        <taxon>Arthropoda</taxon>
        <taxon>Hexapoda</taxon>
        <taxon>Insecta</taxon>
        <taxon>Pterygota</taxon>
        <taxon>Neoptera</taxon>
        <taxon>Endopterygota</taxon>
        <taxon>Lepidoptera</taxon>
        <taxon>Glossata</taxon>
        <taxon>Ditrysia</taxon>
        <taxon>Tineoidea</taxon>
        <taxon>Psychidae</taxon>
        <taxon>Oiketicinae</taxon>
        <taxon>Eumeta</taxon>
    </lineage>
</organism>
<proteinExistence type="predicted"/>
<protein>
    <submittedName>
        <fullName evidence="2">Uncharacterized protein</fullName>
    </submittedName>
</protein>